<evidence type="ECO:0000313" key="8">
    <source>
        <dbReference type="EMBL" id="CAG9539344.1"/>
    </source>
</evidence>
<organism evidence="8 9">
    <name type="scientific">Cercopithifilaria johnstoni</name>
    <dbReference type="NCBI Taxonomy" id="2874296"/>
    <lineage>
        <taxon>Eukaryota</taxon>
        <taxon>Metazoa</taxon>
        <taxon>Ecdysozoa</taxon>
        <taxon>Nematoda</taxon>
        <taxon>Chromadorea</taxon>
        <taxon>Rhabditida</taxon>
        <taxon>Spirurina</taxon>
        <taxon>Spiruromorpha</taxon>
        <taxon>Filarioidea</taxon>
        <taxon>Onchocercidae</taxon>
        <taxon>Cercopithifilaria</taxon>
    </lineage>
</organism>
<evidence type="ECO:0000256" key="6">
    <source>
        <dbReference type="SAM" id="SignalP"/>
    </source>
</evidence>
<dbReference type="PANTHER" id="PTHR22718:SF25">
    <property type="entry name" value="G-PROTEIN COUPLED RECEPTORS FAMILY 1 PROFILE DOMAIN-CONTAINING PROTEIN"/>
    <property type="match status" value="1"/>
</dbReference>
<dbReference type="PANTHER" id="PTHR22718">
    <property type="entry name" value="SERPENTINE RECEPTOR, CLASS X"/>
    <property type="match status" value="1"/>
</dbReference>
<feature type="transmembrane region" description="Helical" evidence="5">
    <location>
        <begin position="121"/>
        <end position="143"/>
    </location>
</feature>
<feature type="transmembrane region" description="Helical" evidence="5">
    <location>
        <begin position="71"/>
        <end position="97"/>
    </location>
</feature>
<dbReference type="Gene3D" id="1.20.1070.10">
    <property type="entry name" value="Rhodopsin 7-helix transmembrane proteins"/>
    <property type="match status" value="1"/>
</dbReference>
<dbReference type="InterPro" id="IPR017452">
    <property type="entry name" value="GPCR_Rhodpsn_7TM"/>
</dbReference>
<dbReference type="EMBL" id="CAKAEH010001773">
    <property type="protein sequence ID" value="CAG9539344.1"/>
    <property type="molecule type" value="Genomic_DNA"/>
</dbReference>
<evidence type="ECO:0000256" key="1">
    <source>
        <dbReference type="ARBA" id="ARBA00004370"/>
    </source>
</evidence>
<dbReference type="Proteomes" id="UP000746747">
    <property type="component" value="Unassembled WGS sequence"/>
</dbReference>
<name>A0A8J2M3T7_9BILA</name>
<reference evidence="8" key="1">
    <citation type="submission" date="2021-09" db="EMBL/GenBank/DDBJ databases">
        <authorList>
            <consortium name="Pathogen Informatics"/>
        </authorList>
    </citation>
    <scope>NUCLEOTIDE SEQUENCE</scope>
</reference>
<keyword evidence="3 5" id="KW-1133">Transmembrane helix</keyword>
<protein>
    <recommendedName>
        <fullName evidence="7">G-protein coupled receptors family 1 profile domain-containing protein</fullName>
    </recommendedName>
</protein>
<sequence length="350" mass="40320">MAIFTHLGFIIISLLTLSLNCYETDAREKSNTTAKYVAVILFSLLMLYGAFGNIMMAVVLCCRDSPYSHAFIVITSQLIICDLLTFLPVIVVLPSILQNENQSNVHQMTWIVRTTSSLKPFTFLSLIHFLLLLTINRFVALILPKYNEFFESAKLYFIIILIWFSALGISTVDLYFCTRGFNALKLRWTENCTIHSSEIFLRIRYLWLSLLPIAMFIMYVAMFCSIRRKRRFTSDISQARKTSRIITTWKRMNIGKSYEQSMLIQAALICGFMELGVIFHNLLPLVIEKHNQHDVSLAILINCYSICGRSILPTIYFIYNKRARNFVKCFFLRLHLKVGIGRAAVVAHAN</sequence>
<keyword evidence="2 5" id="KW-0812">Transmembrane</keyword>
<comment type="caution">
    <text evidence="8">The sequence shown here is derived from an EMBL/GenBank/DDBJ whole genome shotgun (WGS) entry which is preliminary data.</text>
</comment>
<keyword evidence="6" id="KW-0732">Signal</keyword>
<dbReference type="PROSITE" id="PS50262">
    <property type="entry name" value="G_PROTEIN_RECEP_F1_2"/>
    <property type="match status" value="1"/>
</dbReference>
<comment type="subcellular location">
    <subcellularLocation>
        <location evidence="1">Membrane</location>
    </subcellularLocation>
</comment>
<dbReference type="PRINTS" id="PR00237">
    <property type="entry name" value="GPCRRHODOPSN"/>
</dbReference>
<evidence type="ECO:0000259" key="7">
    <source>
        <dbReference type="PROSITE" id="PS50262"/>
    </source>
</evidence>
<feature type="transmembrane region" description="Helical" evidence="5">
    <location>
        <begin position="205"/>
        <end position="226"/>
    </location>
</feature>
<feature type="transmembrane region" description="Helical" evidence="5">
    <location>
        <begin position="295"/>
        <end position="319"/>
    </location>
</feature>
<evidence type="ECO:0000256" key="5">
    <source>
        <dbReference type="SAM" id="Phobius"/>
    </source>
</evidence>
<dbReference type="OrthoDB" id="5857364at2759"/>
<evidence type="ECO:0000256" key="2">
    <source>
        <dbReference type="ARBA" id="ARBA00022692"/>
    </source>
</evidence>
<evidence type="ECO:0000313" key="9">
    <source>
        <dbReference type="Proteomes" id="UP000746747"/>
    </source>
</evidence>
<proteinExistence type="predicted"/>
<keyword evidence="9" id="KW-1185">Reference proteome</keyword>
<feature type="signal peptide" evidence="6">
    <location>
        <begin position="1"/>
        <end position="26"/>
    </location>
</feature>
<feature type="chain" id="PRO_5035188244" description="G-protein coupled receptors family 1 profile domain-containing protein" evidence="6">
    <location>
        <begin position="27"/>
        <end position="350"/>
    </location>
</feature>
<feature type="transmembrane region" description="Helical" evidence="5">
    <location>
        <begin position="37"/>
        <end position="59"/>
    </location>
</feature>
<keyword evidence="4 5" id="KW-0472">Membrane</keyword>
<feature type="transmembrane region" description="Helical" evidence="5">
    <location>
        <begin position="262"/>
        <end position="283"/>
    </location>
</feature>
<dbReference type="AlphaFoldDB" id="A0A8J2M3T7"/>
<dbReference type="GO" id="GO:0016020">
    <property type="term" value="C:membrane"/>
    <property type="evidence" value="ECO:0007669"/>
    <property type="project" value="UniProtKB-SubCell"/>
</dbReference>
<dbReference type="CDD" id="cd00637">
    <property type="entry name" value="7tm_classA_rhodopsin-like"/>
    <property type="match status" value="1"/>
</dbReference>
<accession>A0A8J2M3T7</accession>
<dbReference type="SUPFAM" id="SSF81321">
    <property type="entry name" value="Family A G protein-coupled receptor-like"/>
    <property type="match status" value="1"/>
</dbReference>
<evidence type="ECO:0000256" key="4">
    <source>
        <dbReference type="ARBA" id="ARBA00023136"/>
    </source>
</evidence>
<dbReference type="InterPro" id="IPR000276">
    <property type="entry name" value="GPCR_Rhodpsn"/>
</dbReference>
<evidence type="ECO:0000256" key="3">
    <source>
        <dbReference type="ARBA" id="ARBA00022989"/>
    </source>
</evidence>
<feature type="domain" description="G-protein coupled receptors family 1 profile" evidence="7">
    <location>
        <begin position="52"/>
        <end position="248"/>
    </location>
</feature>
<gene>
    <name evidence="8" type="ORF">CJOHNSTONI_LOCUS8951</name>
</gene>
<dbReference type="GO" id="GO:0004930">
    <property type="term" value="F:G protein-coupled receptor activity"/>
    <property type="evidence" value="ECO:0007669"/>
    <property type="project" value="InterPro"/>
</dbReference>
<feature type="transmembrane region" description="Helical" evidence="5">
    <location>
        <begin position="155"/>
        <end position="176"/>
    </location>
</feature>